<sequence>MNLSVWELEIGDEVIEGLEHLLNRQRHQRPILNTQTIQESQSPVATCMMKQSESPYLISASPMPSMSRLGLCSSFSCTGGERMNNVVSVEPHERTGTKTFRHAYTDLLLINHRANARPDPSQWEDRNCFAGIRYNCNP</sequence>
<dbReference type="AlphaFoldDB" id="A0A4Z2JBM1"/>
<organism evidence="1 2">
    <name type="scientific">Liparis tanakae</name>
    <name type="common">Tanaka's snailfish</name>
    <dbReference type="NCBI Taxonomy" id="230148"/>
    <lineage>
        <taxon>Eukaryota</taxon>
        <taxon>Metazoa</taxon>
        <taxon>Chordata</taxon>
        <taxon>Craniata</taxon>
        <taxon>Vertebrata</taxon>
        <taxon>Euteleostomi</taxon>
        <taxon>Actinopterygii</taxon>
        <taxon>Neopterygii</taxon>
        <taxon>Teleostei</taxon>
        <taxon>Neoteleostei</taxon>
        <taxon>Acanthomorphata</taxon>
        <taxon>Eupercaria</taxon>
        <taxon>Perciformes</taxon>
        <taxon>Cottioidei</taxon>
        <taxon>Cottales</taxon>
        <taxon>Liparidae</taxon>
        <taxon>Liparis</taxon>
    </lineage>
</organism>
<gene>
    <name evidence="1" type="ORF">EYF80_002436</name>
</gene>
<dbReference type="EMBL" id="SRLO01000011">
    <property type="protein sequence ID" value="TNN87234.1"/>
    <property type="molecule type" value="Genomic_DNA"/>
</dbReference>
<evidence type="ECO:0000313" key="1">
    <source>
        <dbReference type="EMBL" id="TNN87234.1"/>
    </source>
</evidence>
<evidence type="ECO:0000313" key="2">
    <source>
        <dbReference type="Proteomes" id="UP000314294"/>
    </source>
</evidence>
<dbReference type="Proteomes" id="UP000314294">
    <property type="component" value="Unassembled WGS sequence"/>
</dbReference>
<accession>A0A4Z2JBM1</accession>
<comment type="caution">
    <text evidence="1">The sequence shown here is derived from an EMBL/GenBank/DDBJ whole genome shotgun (WGS) entry which is preliminary data.</text>
</comment>
<keyword evidence="2" id="KW-1185">Reference proteome</keyword>
<name>A0A4Z2JBM1_9TELE</name>
<reference evidence="1 2" key="1">
    <citation type="submission" date="2019-03" db="EMBL/GenBank/DDBJ databases">
        <title>First draft genome of Liparis tanakae, snailfish: a comprehensive survey of snailfish specific genes.</title>
        <authorList>
            <person name="Kim W."/>
            <person name="Song I."/>
            <person name="Jeong J.-H."/>
            <person name="Kim D."/>
            <person name="Kim S."/>
            <person name="Ryu S."/>
            <person name="Song J.Y."/>
            <person name="Lee S.K."/>
        </authorList>
    </citation>
    <scope>NUCLEOTIDE SEQUENCE [LARGE SCALE GENOMIC DNA]</scope>
    <source>
        <tissue evidence="1">Muscle</tissue>
    </source>
</reference>
<proteinExistence type="predicted"/>
<protein>
    <submittedName>
        <fullName evidence="1">Uncharacterized protein</fullName>
    </submittedName>
</protein>